<name>A0AAP0JHM0_9MAGN</name>
<keyword evidence="5" id="KW-0808">Transferase</keyword>
<dbReference type="InterPro" id="IPR013083">
    <property type="entry name" value="Znf_RING/FYVE/PHD"/>
</dbReference>
<evidence type="ECO:0000256" key="8">
    <source>
        <dbReference type="ARBA" id="ARBA00022771"/>
    </source>
</evidence>
<dbReference type="GO" id="GO:0008270">
    <property type="term" value="F:zinc ion binding"/>
    <property type="evidence" value="ECO:0007669"/>
    <property type="project" value="UniProtKB-KW"/>
</dbReference>
<comment type="catalytic activity">
    <reaction evidence="1">
        <text>S-ubiquitinyl-[E2 ubiquitin-conjugating enzyme]-L-cysteine + [acceptor protein]-L-lysine = [E2 ubiquitin-conjugating enzyme]-L-cysteine + N(6)-ubiquitinyl-[acceptor protein]-L-lysine.</text>
        <dbReference type="EC" id="2.3.2.27"/>
    </reaction>
</comment>
<keyword evidence="6 14" id="KW-0812">Transmembrane</keyword>
<evidence type="ECO:0000313" key="17">
    <source>
        <dbReference type="Proteomes" id="UP001420932"/>
    </source>
</evidence>
<evidence type="ECO:0000256" key="11">
    <source>
        <dbReference type="ARBA" id="ARBA00022989"/>
    </source>
</evidence>
<evidence type="ECO:0000313" key="16">
    <source>
        <dbReference type="EMBL" id="KAK9134218.1"/>
    </source>
</evidence>
<evidence type="ECO:0000256" key="3">
    <source>
        <dbReference type="ARBA" id="ARBA00004906"/>
    </source>
</evidence>
<dbReference type="GO" id="GO:0016020">
    <property type="term" value="C:membrane"/>
    <property type="evidence" value="ECO:0007669"/>
    <property type="project" value="UniProtKB-SubCell"/>
</dbReference>
<comment type="pathway">
    <text evidence="3">Protein modification; protein ubiquitination.</text>
</comment>
<reference evidence="16 17" key="1">
    <citation type="submission" date="2024-01" db="EMBL/GenBank/DDBJ databases">
        <title>Genome assemblies of Stephania.</title>
        <authorList>
            <person name="Yang L."/>
        </authorList>
    </citation>
    <scope>NUCLEOTIDE SEQUENCE [LARGE SCALE GENOMIC DNA]</scope>
    <source>
        <strain evidence="16">YNDBR</strain>
        <tissue evidence="16">Leaf</tissue>
    </source>
</reference>
<keyword evidence="17" id="KW-1185">Reference proteome</keyword>
<dbReference type="PROSITE" id="PS50089">
    <property type="entry name" value="ZF_RING_2"/>
    <property type="match status" value="1"/>
</dbReference>
<proteinExistence type="predicted"/>
<keyword evidence="12 14" id="KW-0472">Membrane</keyword>
<dbReference type="FunFam" id="3.30.40.10:FF:000187">
    <property type="entry name" value="E3 ubiquitin-protein ligase ATL6"/>
    <property type="match status" value="1"/>
</dbReference>
<evidence type="ECO:0000256" key="5">
    <source>
        <dbReference type="ARBA" id="ARBA00022679"/>
    </source>
</evidence>
<evidence type="ECO:0000256" key="12">
    <source>
        <dbReference type="ARBA" id="ARBA00023136"/>
    </source>
</evidence>
<dbReference type="InterPro" id="IPR001841">
    <property type="entry name" value="Znf_RING"/>
</dbReference>
<feature type="transmembrane region" description="Helical" evidence="14">
    <location>
        <begin position="20"/>
        <end position="44"/>
    </location>
</feature>
<dbReference type="GO" id="GO:0016567">
    <property type="term" value="P:protein ubiquitination"/>
    <property type="evidence" value="ECO:0007669"/>
    <property type="project" value="InterPro"/>
</dbReference>
<evidence type="ECO:0000256" key="9">
    <source>
        <dbReference type="ARBA" id="ARBA00022786"/>
    </source>
</evidence>
<keyword evidence="11 14" id="KW-1133">Transmembrane helix</keyword>
<evidence type="ECO:0000256" key="7">
    <source>
        <dbReference type="ARBA" id="ARBA00022723"/>
    </source>
</evidence>
<feature type="domain" description="RING-type" evidence="15">
    <location>
        <begin position="119"/>
        <end position="161"/>
    </location>
</feature>
<comment type="caution">
    <text evidence="16">The sequence shown here is derived from an EMBL/GenBank/DDBJ whole genome shotgun (WGS) entry which is preliminary data.</text>
</comment>
<sequence>MARDLNFLSQTPPPRDPHRSFSTVLIALICFLGGCFLLVSYYAVLAKYCSKRRQNQAHPNDQIDTREDLDEHNPTARVAADHPIWLINTAGLDQTVISSIPIWKFKESEGLHLIDVTDCSVCLSEFEYGESLRVLPKCGHAFHVHCIDAWLSSHINCPLCRAPIAAAAAAAAATPPNLSEIGWDLTDLSDLGEMEETQETRIGVLVEEEEERIGGVRRAVSMDSQSIFGFSTGGSSESGGGKEVELELGNVGKEMGGNEFDDQGVLRLVVGGCSSFKGLSPQNRNVSSLSMKRSLSSGGRFWFSRCRRSNSSIPRL</sequence>
<dbReference type="Pfam" id="PF13639">
    <property type="entry name" value="zf-RING_2"/>
    <property type="match status" value="1"/>
</dbReference>
<evidence type="ECO:0000256" key="14">
    <source>
        <dbReference type="SAM" id="Phobius"/>
    </source>
</evidence>
<comment type="subcellular location">
    <subcellularLocation>
        <location evidence="2">Membrane</location>
        <topology evidence="2">Single-pass membrane protein</topology>
    </subcellularLocation>
</comment>
<keyword evidence="10" id="KW-0862">Zinc</keyword>
<organism evidence="16 17">
    <name type="scientific">Stephania yunnanensis</name>
    <dbReference type="NCBI Taxonomy" id="152371"/>
    <lineage>
        <taxon>Eukaryota</taxon>
        <taxon>Viridiplantae</taxon>
        <taxon>Streptophyta</taxon>
        <taxon>Embryophyta</taxon>
        <taxon>Tracheophyta</taxon>
        <taxon>Spermatophyta</taxon>
        <taxon>Magnoliopsida</taxon>
        <taxon>Ranunculales</taxon>
        <taxon>Menispermaceae</taxon>
        <taxon>Menispermoideae</taxon>
        <taxon>Cissampelideae</taxon>
        <taxon>Stephania</taxon>
    </lineage>
</organism>
<dbReference type="PANTHER" id="PTHR46913">
    <property type="entry name" value="RING-H2 FINGER PROTEIN ATL16"/>
    <property type="match status" value="1"/>
</dbReference>
<evidence type="ECO:0000256" key="10">
    <source>
        <dbReference type="ARBA" id="ARBA00022833"/>
    </source>
</evidence>
<evidence type="ECO:0000256" key="1">
    <source>
        <dbReference type="ARBA" id="ARBA00000900"/>
    </source>
</evidence>
<evidence type="ECO:0000259" key="15">
    <source>
        <dbReference type="PROSITE" id="PS50089"/>
    </source>
</evidence>
<dbReference type="GO" id="GO:0061630">
    <property type="term" value="F:ubiquitin protein ligase activity"/>
    <property type="evidence" value="ECO:0007669"/>
    <property type="project" value="UniProtKB-EC"/>
</dbReference>
<keyword evidence="7" id="KW-0479">Metal-binding</keyword>
<dbReference type="SUPFAM" id="SSF57850">
    <property type="entry name" value="RING/U-box"/>
    <property type="match status" value="1"/>
</dbReference>
<dbReference type="PANTHER" id="PTHR46913:SF19">
    <property type="entry name" value="RING-TYPE E3 UBIQUITIN TRANSFERASE"/>
    <property type="match status" value="1"/>
</dbReference>
<evidence type="ECO:0000256" key="4">
    <source>
        <dbReference type="ARBA" id="ARBA00012483"/>
    </source>
</evidence>
<accession>A0AAP0JHM0</accession>
<dbReference type="EC" id="2.3.2.27" evidence="4"/>
<evidence type="ECO:0000256" key="13">
    <source>
        <dbReference type="PROSITE-ProRule" id="PRU00175"/>
    </source>
</evidence>
<dbReference type="Gene3D" id="3.30.40.10">
    <property type="entry name" value="Zinc/RING finger domain, C3HC4 (zinc finger)"/>
    <property type="match status" value="1"/>
</dbReference>
<dbReference type="SMART" id="SM00184">
    <property type="entry name" value="RING"/>
    <property type="match status" value="1"/>
</dbReference>
<dbReference type="AlphaFoldDB" id="A0AAP0JHM0"/>
<dbReference type="PROSITE" id="PS51257">
    <property type="entry name" value="PROKAR_LIPOPROTEIN"/>
    <property type="match status" value="1"/>
</dbReference>
<evidence type="ECO:0000256" key="2">
    <source>
        <dbReference type="ARBA" id="ARBA00004167"/>
    </source>
</evidence>
<gene>
    <name evidence="16" type="ORF">Syun_013548</name>
</gene>
<dbReference type="EMBL" id="JBBNAF010000006">
    <property type="protein sequence ID" value="KAK9134218.1"/>
    <property type="molecule type" value="Genomic_DNA"/>
</dbReference>
<keyword evidence="9" id="KW-0833">Ubl conjugation pathway</keyword>
<protein>
    <recommendedName>
        <fullName evidence="4">RING-type E3 ubiquitin transferase</fullName>
        <ecNumber evidence="4">2.3.2.27</ecNumber>
    </recommendedName>
</protein>
<dbReference type="Proteomes" id="UP001420932">
    <property type="component" value="Unassembled WGS sequence"/>
</dbReference>
<keyword evidence="8 13" id="KW-0863">Zinc-finger</keyword>
<evidence type="ECO:0000256" key="6">
    <source>
        <dbReference type="ARBA" id="ARBA00022692"/>
    </source>
</evidence>
<dbReference type="InterPro" id="IPR044600">
    <property type="entry name" value="ATL1/ATL16-like"/>
</dbReference>
<dbReference type="CDD" id="cd16461">
    <property type="entry name" value="RING-H2_EL5-like"/>
    <property type="match status" value="1"/>
</dbReference>